<dbReference type="Proteomes" id="UP000634136">
    <property type="component" value="Unassembled WGS sequence"/>
</dbReference>
<dbReference type="GO" id="GO:0046983">
    <property type="term" value="F:protein dimerization activity"/>
    <property type="evidence" value="ECO:0007669"/>
    <property type="project" value="InterPro"/>
</dbReference>
<keyword evidence="3" id="KW-0863">Zinc-finger</keyword>
<feature type="domain" description="HAT C-terminal dimerisation" evidence="7">
    <location>
        <begin position="505"/>
        <end position="556"/>
    </location>
</feature>
<protein>
    <submittedName>
        <fullName evidence="9">Putative AC transposase</fullName>
    </submittedName>
</protein>
<gene>
    <name evidence="9" type="ORF">G2W53_033199</name>
</gene>
<dbReference type="GO" id="GO:0003677">
    <property type="term" value="F:DNA binding"/>
    <property type="evidence" value="ECO:0007669"/>
    <property type="project" value="UniProtKB-KW"/>
</dbReference>
<dbReference type="InterPro" id="IPR008906">
    <property type="entry name" value="HATC_C_dom"/>
</dbReference>
<dbReference type="InterPro" id="IPR025525">
    <property type="entry name" value="hAT-like_transposase_RNase-H"/>
</dbReference>
<evidence type="ECO:0000256" key="2">
    <source>
        <dbReference type="ARBA" id="ARBA00022723"/>
    </source>
</evidence>
<evidence type="ECO:0000256" key="4">
    <source>
        <dbReference type="ARBA" id="ARBA00022833"/>
    </source>
</evidence>
<dbReference type="AlphaFoldDB" id="A0A834W897"/>
<comment type="caution">
    <text evidence="9">The sequence shown here is derived from an EMBL/GenBank/DDBJ whole genome shotgun (WGS) entry which is preliminary data.</text>
</comment>
<keyword evidence="4" id="KW-0862">Zinc</keyword>
<evidence type="ECO:0000256" key="3">
    <source>
        <dbReference type="ARBA" id="ARBA00022771"/>
    </source>
</evidence>
<dbReference type="SUPFAM" id="SSF53098">
    <property type="entry name" value="Ribonuclease H-like"/>
    <property type="match status" value="1"/>
</dbReference>
<sequence>MRMNLCLENHHCLRSLKQVLQKYGSIILELALLMCVGLPKFKDIGVMMLDHAGKLRSRQVDPKRVREAMSMAIIEHDLPYSFIEYRRIRELLNLLNPDVKHISRNTAMSDVWKFYLDQKDMLKKRMAKSRGRICLTFDCWTSYTTEGYICLTAHFIDDSWNLNSRILSFCKMEPPHSGVELARKIFSCLKEWGVDRKIFSLTLDNASANDSMQCILKEHLSLQNSLLCGGEFFHIRCCAHILNLIVQEGLKVASGALIKIRESIKYVKASEARMISFNECVAEVGGIDTGMGLRLDVSTRWNSTYVMLESVIKYRRAFRSLSLFDKNFKSCPSNEEWMRAEKMEDFLLPFNIITNLFSGSSYPTSNMYFMQIWKIECLLIENLSVDDSVIQDMATRMKEKFDKYWSDYSVILAIAAVLDPRMKLDALKFCYSKLHPINWKQKLENVKTKLYTLFAQYETRDVGASSSSVVVPSLETKGDGAPSKDASWEWINYVCETESPTGKSELDKYLEEPKLKPKCHENLYVLGHWRGHQNEFPSLSKMACDILSIPITTVAS</sequence>
<proteinExistence type="predicted"/>
<keyword evidence="2" id="KW-0479">Metal-binding</keyword>
<organism evidence="9 10">
    <name type="scientific">Senna tora</name>
    <dbReference type="NCBI Taxonomy" id="362788"/>
    <lineage>
        <taxon>Eukaryota</taxon>
        <taxon>Viridiplantae</taxon>
        <taxon>Streptophyta</taxon>
        <taxon>Embryophyta</taxon>
        <taxon>Tracheophyta</taxon>
        <taxon>Spermatophyta</taxon>
        <taxon>Magnoliopsida</taxon>
        <taxon>eudicotyledons</taxon>
        <taxon>Gunneridae</taxon>
        <taxon>Pentapetalae</taxon>
        <taxon>rosids</taxon>
        <taxon>fabids</taxon>
        <taxon>Fabales</taxon>
        <taxon>Fabaceae</taxon>
        <taxon>Caesalpinioideae</taxon>
        <taxon>Cassia clade</taxon>
        <taxon>Senna</taxon>
    </lineage>
</organism>
<dbReference type="OrthoDB" id="1873329at2759"/>
<dbReference type="InterPro" id="IPR052035">
    <property type="entry name" value="ZnF_BED_domain_contain"/>
</dbReference>
<evidence type="ECO:0000259" key="7">
    <source>
        <dbReference type="Pfam" id="PF05699"/>
    </source>
</evidence>
<comment type="subcellular location">
    <subcellularLocation>
        <location evidence="1">Nucleus</location>
    </subcellularLocation>
</comment>
<keyword evidence="6" id="KW-0539">Nucleus</keyword>
<accession>A0A834W897</accession>
<dbReference type="GO" id="GO:0008270">
    <property type="term" value="F:zinc ion binding"/>
    <property type="evidence" value="ECO:0007669"/>
    <property type="project" value="UniProtKB-KW"/>
</dbReference>
<dbReference type="Pfam" id="PF05699">
    <property type="entry name" value="Dimer_Tnp_hAT"/>
    <property type="match status" value="1"/>
</dbReference>
<evidence type="ECO:0000313" key="10">
    <source>
        <dbReference type="Proteomes" id="UP000634136"/>
    </source>
</evidence>
<dbReference type="EMBL" id="JAAIUW010000010">
    <property type="protein sequence ID" value="KAF7812223.1"/>
    <property type="molecule type" value="Genomic_DNA"/>
</dbReference>
<evidence type="ECO:0000259" key="8">
    <source>
        <dbReference type="Pfam" id="PF14372"/>
    </source>
</evidence>
<dbReference type="PANTHER" id="PTHR46481:SF10">
    <property type="entry name" value="ZINC FINGER BED DOMAIN-CONTAINING PROTEIN 39"/>
    <property type="match status" value="1"/>
</dbReference>
<keyword evidence="5" id="KW-0238">DNA-binding</keyword>
<feature type="domain" description="hAT-like transposase RNase-H fold" evidence="8">
    <location>
        <begin position="358"/>
        <end position="457"/>
    </location>
</feature>
<evidence type="ECO:0000256" key="1">
    <source>
        <dbReference type="ARBA" id="ARBA00004123"/>
    </source>
</evidence>
<evidence type="ECO:0000256" key="6">
    <source>
        <dbReference type="ARBA" id="ARBA00023242"/>
    </source>
</evidence>
<dbReference type="GO" id="GO:0005634">
    <property type="term" value="C:nucleus"/>
    <property type="evidence" value="ECO:0007669"/>
    <property type="project" value="UniProtKB-SubCell"/>
</dbReference>
<dbReference type="InterPro" id="IPR012337">
    <property type="entry name" value="RNaseH-like_sf"/>
</dbReference>
<reference evidence="9" key="1">
    <citation type="submission" date="2020-09" db="EMBL/GenBank/DDBJ databases">
        <title>Genome-Enabled Discovery of Anthraquinone Biosynthesis in Senna tora.</title>
        <authorList>
            <person name="Kang S.-H."/>
            <person name="Pandey R.P."/>
            <person name="Lee C.-M."/>
            <person name="Sim J.-S."/>
            <person name="Jeong J.-T."/>
            <person name="Choi B.-S."/>
            <person name="Jung M."/>
            <person name="Ginzburg D."/>
            <person name="Zhao K."/>
            <person name="Won S.Y."/>
            <person name="Oh T.-J."/>
            <person name="Yu Y."/>
            <person name="Kim N.-H."/>
            <person name="Lee O.R."/>
            <person name="Lee T.-H."/>
            <person name="Bashyal P."/>
            <person name="Kim T.-S."/>
            <person name="Lee W.-H."/>
            <person name="Kawkins C."/>
            <person name="Kim C.-K."/>
            <person name="Kim J.S."/>
            <person name="Ahn B.O."/>
            <person name="Rhee S.Y."/>
            <person name="Sohng J.K."/>
        </authorList>
    </citation>
    <scope>NUCLEOTIDE SEQUENCE</scope>
    <source>
        <tissue evidence="9">Leaf</tissue>
    </source>
</reference>
<dbReference type="PANTHER" id="PTHR46481">
    <property type="entry name" value="ZINC FINGER BED DOMAIN-CONTAINING PROTEIN 4"/>
    <property type="match status" value="1"/>
</dbReference>
<keyword evidence="10" id="KW-1185">Reference proteome</keyword>
<name>A0A834W897_9FABA</name>
<evidence type="ECO:0000313" key="9">
    <source>
        <dbReference type="EMBL" id="KAF7812223.1"/>
    </source>
</evidence>
<evidence type="ECO:0000256" key="5">
    <source>
        <dbReference type="ARBA" id="ARBA00023125"/>
    </source>
</evidence>
<dbReference type="Pfam" id="PF14372">
    <property type="entry name" value="hAT-like_RNase-H"/>
    <property type="match status" value="1"/>
</dbReference>